<accession>A0A834PGJ4</accession>
<evidence type="ECO:0000313" key="2">
    <source>
        <dbReference type="Proteomes" id="UP000600918"/>
    </source>
</evidence>
<protein>
    <submittedName>
        <fullName evidence="1">Uncharacterized protein</fullName>
    </submittedName>
</protein>
<gene>
    <name evidence="1" type="ORF">H0235_001601</name>
</gene>
<keyword evidence="2" id="KW-1185">Reference proteome</keyword>
<dbReference type="Proteomes" id="UP000600918">
    <property type="component" value="Unassembled WGS sequence"/>
</dbReference>
<dbReference type="AlphaFoldDB" id="A0A834PGJ4"/>
<comment type="caution">
    <text evidence="1">The sequence shown here is derived from an EMBL/GenBank/DDBJ whole genome shotgun (WGS) entry which is preliminary data.</text>
</comment>
<evidence type="ECO:0000313" key="1">
    <source>
        <dbReference type="EMBL" id="KAF7439210.1"/>
    </source>
</evidence>
<proteinExistence type="predicted"/>
<dbReference type="EMBL" id="JACSDY010000001">
    <property type="protein sequence ID" value="KAF7439210.1"/>
    <property type="molecule type" value="Genomic_DNA"/>
</dbReference>
<sequence>MKRIGDICSRNRDLKLPSDTPPNFCGFAREALDNDAPQLFVSALQIVWHGFRGDSMVKLQHFRVCRIVEFDNKDNLIVGMRLVCPPQPKKIDSPGGRGGSNMEGPSKAEAFVVRSSTSTYPLGGATSLLPGPVNLGSMAI</sequence>
<organism evidence="1 2">
    <name type="scientific">Vespula pensylvanica</name>
    <name type="common">Western yellow jacket</name>
    <name type="synonym">Wasp</name>
    <dbReference type="NCBI Taxonomy" id="30213"/>
    <lineage>
        <taxon>Eukaryota</taxon>
        <taxon>Metazoa</taxon>
        <taxon>Ecdysozoa</taxon>
        <taxon>Arthropoda</taxon>
        <taxon>Hexapoda</taxon>
        <taxon>Insecta</taxon>
        <taxon>Pterygota</taxon>
        <taxon>Neoptera</taxon>
        <taxon>Endopterygota</taxon>
        <taxon>Hymenoptera</taxon>
        <taxon>Apocrita</taxon>
        <taxon>Aculeata</taxon>
        <taxon>Vespoidea</taxon>
        <taxon>Vespidae</taxon>
        <taxon>Vespinae</taxon>
        <taxon>Vespula</taxon>
    </lineage>
</organism>
<reference evidence="1" key="1">
    <citation type="journal article" date="2020" name="G3 (Bethesda)">
        <title>High-Quality Assemblies for Three Invasive Social Wasps from the &lt;i&gt;Vespula&lt;/i&gt; Genus.</title>
        <authorList>
            <person name="Harrop T.W.R."/>
            <person name="Guhlin J."/>
            <person name="McLaughlin G.M."/>
            <person name="Permina E."/>
            <person name="Stockwell P."/>
            <person name="Gilligan J."/>
            <person name="Le Lec M.F."/>
            <person name="Gruber M.A.M."/>
            <person name="Quinn O."/>
            <person name="Lovegrove M."/>
            <person name="Duncan E.J."/>
            <person name="Remnant E.J."/>
            <person name="Van Eeckhoven J."/>
            <person name="Graham B."/>
            <person name="Knapp R.A."/>
            <person name="Langford K.W."/>
            <person name="Kronenberg Z."/>
            <person name="Press M.O."/>
            <person name="Eacker S.M."/>
            <person name="Wilson-Rankin E.E."/>
            <person name="Purcell J."/>
            <person name="Lester P.J."/>
            <person name="Dearden P.K."/>
        </authorList>
    </citation>
    <scope>NUCLEOTIDE SEQUENCE</scope>
    <source>
        <strain evidence="1">Volc-1</strain>
    </source>
</reference>
<name>A0A834PGJ4_VESPE</name>